<evidence type="ECO:0000313" key="2">
    <source>
        <dbReference type="Proteomes" id="UP000245383"/>
    </source>
</evidence>
<proteinExistence type="predicted"/>
<dbReference type="AlphaFoldDB" id="A0A2T9YS31"/>
<comment type="caution">
    <text evidence="1">The sequence shown here is derived from an EMBL/GenBank/DDBJ whole genome shotgun (WGS) entry which is preliminary data.</text>
</comment>
<name>A0A2T9YS31_9FUNG</name>
<sequence>MGKNNLASLIGQQDQPIKTEPADAELPHILARASVTDLIYYPELLEKIINNPGTKNKEDSNITFALEVRLLLTVAAFIIIQLIRELIYNNMTYKKKSPKLVEKTNYVLFEPKQLYINSAPSSLGVTYYTKKRQLFLAIRIPGIFQIDMLEKWTGVSALQ</sequence>
<protein>
    <submittedName>
        <fullName evidence="1">Uncharacterized protein</fullName>
    </submittedName>
</protein>
<gene>
    <name evidence="1" type="ORF">BB561_002017</name>
</gene>
<dbReference type="EMBL" id="MBFR01000064">
    <property type="protein sequence ID" value="PVU95142.1"/>
    <property type="molecule type" value="Genomic_DNA"/>
</dbReference>
<keyword evidence="2" id="KW-1185">Reference proteome</keyword>
<dbReference type="Proteomes" id="UP000245383">
    <property type="component" value="Unassembled WGS sequence"/>
</dbReference>
<reference evidence="1 2" key="1">
    <citation type="journal article" date="2018" name="MBio">
        <title>Comparative Genomics Reveals the Core Gene Toolbox for the Fungus-Insect Symbiosis.</title>
        <authorList>
            <person name="Wang Y."/>
            <person name="Stata M."/>
            <person name="Wang W."/>
            <person name="Stajich J.E."/>
            <person name="White M.M."/>
            <person name="Moncalvo J.M."/>
        </authorList>
    </citation>
    <scope>NUCLEOTIDE SEQUENCE [LARGE SCALE GENOMIC DNA]</scope>
    <source>
        <strain evidence="1 2">SWE-8-4</strain>
    </source>
</reference>
<organism evidence="1 2">
    <name type="scientific">Smittium simulii</name>
    <dbReference type="NCBI Taxonomy" id="133385"/>
    <lineage>
        <taxon>Eukaryota</taxon>
        <taxon>Fungi</taxon>
        <taxon>Fungi incertae sedis</taxon>
        <taxon>Zoopagomycota</taxon>
        <taxon>Kickxellomycotina</taxon>
        <taxon>Harpellomycetes</taxon>
        <taxon>Harpellales</taxon>
        <taxon>Legeriomycetaceae</taxon>
        <taxon>Smittium</taxon>
    </lineage>
</organism>
<evidence type="ECO:0000313" key="1">
    <source>
        <dbReference type="EMBL" id="PVU95142.1"/>
    </source>
</evidence>
<accession>A0A2T9YS31</accession>